<evidence type="ECO:0008006" key="4">
    <source>
        <dbReference type="Google" id="ProtNLM"/>
    </source>
</evidence>
<comment type="caution">
    <text evidence="2">The sequence shown here is derived from an EMBL/GenBank/DDBJ whole genome shotgun (WGS) entry which is preliminary data.</text>
</comment>
<gene>
    <name evidence="2" type="ORF">QIS96_22005</name>
</gene>
<keyword evidence="1" id="KW-0812">Transmembrane</keyword>
<keyword evidence="3" id="KW-1185">Reference proteome</keyword>
<organism evidence="2 3">
    <name type="scientific">Streptomyces cavernicola</name>
    <dbReference type="NCBI Taxonomy" id="3043613"/>
    <lineage>
        <taxon>Bacteria</taxon>
        <taxon>Bacillati</taxon>
        <taxon>Actinomycetota</taxon>
        <taxon>Actinomycetes</taxon>
        <taxon>Kitasatosporales</taxon>
        <taxon>Streptomycetaceae</taxon>
        <taxon>Streptomyces</taxon>
    </lineage>
</organism>
<keyword evidence="1" id="KW-1133">Transmembrane helix</keyword>
<protein>
    <recommendedName>
        <fullName evidence="4">DUF1449 domain-containing protein</fullName>
    </recommendedName>
</protein>
<dbReference type="EMBL" id="JASCIQ010000023">
    <property type="protein sequence ID" value="MDI3406470.1"/>
    <property type="molecule type" value="Genomic_DNA"/>
</dbReference>
<feature type="transmembrane region" description="Helical" evidence="1">
    <location>
        <begin position="14"/>
        <end position="34"/>
    </location>
</feature>
<reference evidence="2 3" key="1">
    <citation type="submission" date="2023-05" db="EMBL/GenBank/DDBJ databases">
        <title>Draft genome sequence of Streptomyces sp. B-S-A6 isolated from a cave soil in Thailand.</title>
        <authorList>
            <person name="Chamroensaksri N."/>
            <person name="Muangham S."/>
        </authorList>
    </citation>
    <scope>NUCLEOTIDE SEQUENCE [LARGE SCALE GENOMIC DNA]</scope>
    <source>
        <strain evidence="2 3">B-S-A6</strain>
    </source>
</reference>
<dbReference type="Proteomes" id="UP001223978">
    <property type="component" value="Unassembled WGS sequence"/>
</dbReference>
<accession>A0ABT6SER5</accession>
<keyword evidence="1" id="KW-0472">Membrane</keyword>
<evidence type="ECO:0000313" key="3">
    <source>
        <dbReference type="Proteomes" id="UP001223978"/>
    </source>
</evidence>
<dbReference type="RefSeq" id="WP_282544403.1">
    <property type="nucleotide sequence ID" value="NZ_JASCIQ010000023.1"/>
</dbReference>
<proteinExistence type="predicted"/>
<evidence type="ECO:0000256" key="1">
    <source>
        <dbReference type="SAM" id="Phobius"/>
    </source>
</evidence>
<sequence>MGELLGAAVGFPGVVFSSALLVVVAFWLLVLLGGFDADGFDADVDLGALGLGGVPVAVVASLMVVVGWLSAVTGSVLVGRTGLGGAAQVAADGAVFPVSLAVAWCAARGLVRPLAQLFPDEPGPSRQDFIGSFCTIRTGRVDADFGQAEVAARDGSTAIVQVRQFGTDALSAGSTGLLYAYDDDGEFFWVAAHGAELGSAPPDGASRPRRA</sequence>
<name>A0ABT6SER5_9ACTN</name>
<evidence type="ECO:0000313" key="2">
    <source>
        <dbReference type="EMBL" id="MDI3406470.1"/>
    </source>
</evidence>
<feature type="transmembrane region" description="Helical" evidence="1">
    <location>
        <begin position="46"/>
        <end position="69"/>
    </location>
</feature>